<reference evidence="2 3" key="2">
    <citation type="journal article" date="2017" name="Genome Biol. Evol.">
        <title>Trajectories and Drivers of Genome Evolution in Surface-Associated Marine Phaeobacter.</title>
        <authorList>
            <person name="Freese H.M."/>
            <person name="Sikorski J."/>
            <person name="Bunk B."/>
            <person name="Scheuner C."/>
            <person name="Meier-Kolthoff J.P."/>
            <person name="Sproer C."/>
            <person name="Gram L."/>
            <person name="Overmann J."/>
        </authorList>
    </citation>
    <scope>NUCLEOTIDE SEQUENCE [LARGE SCALE GENOMIC DNA]</scope>
    <source>
        <strain evidence="2 3">P88</strain>
    </source>
</reference>
<evidence type="ECO:0008006" key="4">
    <source>
        <dbReference type="Google" id="ProtNLM"/>
    </source>
</evidence>
<dbReference type="Pfam" id="PF09898">
    <property type="entry name" value="DUF2125"/>
    <property type="match status" value="1"/>
</dbReference>
<evidence type="ECO:0000313" key="2">
    <source>
        <dbReference type="EMBL" id="AUR00751.1"/>
    </source>
</evidence>
<proteinExistence type="predicted"/>
<feature type="chain" id="PRO_5014424947" description="DUF2125 domain-containing protein" evidence="1">
    <location>
        <begin position="25"/>
        <end position="507"/>
    </location>
</feature>
<reference evidence="2 3" key="1">
    <citation type="journal article" date="2017" name="Front. Microbiol.">
        <title>Phaeobacter piscinae sp. nov., a species of the Roseobacter group and potential aquaculture probiont.</title>
        <authorList>
            <person name="Sonnenschein E.C."/>
            <person name="Phippen C.B.W."/>
            <person name="Nielsen K.F."/>
            <person name="Mateiu R.V."/>
            <person name="Melchiorsen J."/>
            <person name="Gram L."/>
            <person name="Overmann J."/>
            <person name="Freese H.M."/>
        </authorList>
    </citation>
    <scope>NUCLEOTIDE SEQUENCE [LARGE SCALE GENOMIC DNA]</scope>
    <source>
        <strain evidence="2 3">P88</strain>
    </source>
</reference>
<dbReference type="RefSeq" id="WP_102884165.1">
    <property type="nucleotide sequence ID" value="NZ_CP010725.1"/>
</dbReference>
<dbReference type="InterPro" id="IPR018666">
    <property type="entry name" value="DUF2125"/>
</dbReference>
<dbReference type="EMBL" id="CP010725">
    <property type="protein sequence ID" value="AUR00751.1"/>
    <property type="molecule type" value="Genomic_DNA"/>
</dbReference>
<gene>
    <name evidence="2" type="ORF">PhaeoP88_03430</name>
</gene>
<name>A0A2I7KE03_9RHOB</name>
<keyword evidence="1" id="KW-0732">Signal</keyword>
<sequence precursor="true">MSVFLARSSGVAIVMAFSAQAALADVTAKDVWSDWKSYMTATGYTVSGTETMSGDTLTISDISMAMPVMEENTNGTFTLPDIKFVENGDGTVNIMLPAEMPMMFKIDGPEGLVSGTVLYSHDGSPMLVSGDADEMTYDYASGLMKITLKDMTVPDADFPKDAIKVNMTLTDVVTKTIMSNADTRTYTQTMTSEALNFDASVDIPEDDGSGAFKGAMQGVNFTGITTVPNGLESTDMAALLRGGFSAKGTFDFASGNSAINGEDGVDTFALDSTSEGGTIGFDMGLDGLTYDVKQNRTETNITSSDLPFPLALSMAEAGFKLTMPVAKSDEEQDFALGLVLRDFDVPEMLWGMVDPTGALPHDPATIALDLAGKAKLAFDFFDPEAMAEVENGEQAPGELHALTVNSLEISAVGAKLTGTGDFAFNNDDLSTFDGMPAPSGEANLTLAGANTLLDKLIGMGLVSDSDAMGARMMMGMLAVPGDGEDTLTSKIEVTEDGQIKANGQRIK</sequence>
<feature type="signal peptide" evidence="1">
    <location>
        <begin position="1"/>
        <end position="24"/>
    </location>
</feature>
<organism evidence="2 3">
    <name type="scientific">Phaeobacter inhibens</name>
    <dbReference type="NCBI Taxonomy" id="221822"/>
    <lineage>
        <taxon>Bacteria</taxon>
        <taxon>Pseudomonadati</taxon>
        <taxon>Pseudomonadota</taxon>
        <taxon>Alphaproteobacteria</taxon>
        <taxon>Rhodobacterales</taxon>
        <taxon>Roseobacteraceae</taxon>
        <taxon>Phaeobacter</taxon>
    </lineage>
</organism>
<dbReference type="Proteomes" id="UP000236447">
    <property type="component" value="Chromosome"/>
</dbReference>
<protein>
    <recommendedName>
        <fullName evidence="4">DUF2125 domain-containing protein</fullName>
    </recommendedName>
</protein>
<evidence type="ECO:0000313" key="3">
    <source>
        <dbReference type="Proteomes" id="UP000236447"/>
    </source>
</evidence>
<dbReference type="AlphaFoldDB" id="A0A2I7KE03"/>
<evidence type="ECO:0000256" key="1">
    <source>
        <dbReference type="SAM" id="SignalP"/>
    </source>
</evidence>
<accession>A0A2I7KE03</accession>